<dbReference type="PROSITE" id="PS50041">
    <property type="entry name" value="C_TYPE_LECTIN_2"/>
    <property type="match status" value="1"/>
</dbReference>
<evidence type="ECO:0000259" key="2">
    <source>
        <dbReference type="PROSITE" id="PS50041"/>
    </source>
</evidence>
<organism evidence="3 4">
    <name type="scientific">Knipowitschia caucasica</name>
    <name type="common">Caucasian dwarf goby</name>
    <name type="synonym">Pomatoschistus caucasicus</name>
    <dbReference type="NCBI Taxonomy" id="637954"/>
    <lineage>
        <taxon>Eukaryota</taxon>
        <taxon>Metazoa</taxon>
        <taxon>Chordata</taxon>
        <taxon>Craniata</taxon>
        <taxon>Vertebrata</taxon>
        <taxon>Euteleostomi</taxon>
        <taxon>Actinopterygii</taxon>
        <taxon>Neopterygii</taxon>
        <taxon>Teleostei</taxon>
        <taxon>Neoteleostei</taxon>
        <taxon>Acanthomorphata</taxon>
        <taxon>Gobiaria</taxon>
        <taxon>Gobiiformes</taxon>
        <taxon>Gobioidei</taxon>
        <taxon>Gobiidae</taxon>
        <taxon>Gobiinae</taxon>
        <taxon>Knipowitschia</taxon>
    </lineage>
</organism>
<dbReference type="InterPro" id="IPR001304">
    <property type="entry name" value="C-type_lectin-like"/>
</dbReference>
<dbReference type="SUPFAM" id="SSF56436">
    <property type="entry name" value="C-type lectin-like"/>
    <property type="match status" value="1"/>
</dbReference>
<keyword evidence="4" id="KW-1185">Reference proteome</keyword>
<dbReference type="InterPro" id="IPR050111">
    <property type="entry name" value="C-type_lectin/snaclec_domain"/>
</dbReference>
<dbReference type="PROSITE" id="PS00615">
    <property type="entry name" value="C_TYPE_LECTIN_1"/>
    <property type="match status" value="1"/>
</dbReference>
<reference evidence="3 4" key="1">
    <citation type="submission" date="2024-04" db="EMBL/GenBank/DDBJ databases">
        <authorList>
            <person name="Waldvogel A.-M."/>
            <person name="Schoenle A."/>
        </authorList>
    </citation>
    <scope>NUCLEOTIDE SEQUENCE [LARGE SCALE GENOMIC DNA]</scope>
</reference>
<dbReference type="Pfam" id="PF00059">
    <property type="entry name" value="Lectin_C"/>
    <property type="match status" value="1"/>
</dbReference>
<dbReference type="PANTHER" id="PTHR22803">
    <property type="entry name" value="MANNOSE, PHOSPHOLIPASE, LECTIN RECEPTOR RELATED"/>
    <property type="match status" value="1"/>
</dbReference>
<gene>
    <name evidence="3" type="ORF">KC01_LOCUS30291</name>
</gene>
<dbReference type="Gene3D" id="3.10.100.10">
    <property type="entry name" value="Mannose-Binding Protein A, subunit A"/>
    <property type="match status" value="1"/>
</dbReference>
<name>A0AAV2LJI9_KNICA</name>
<evidence type="ECO:0000313" key="4">
    <source>
        <dbReference type="Proteomes" id="UP001497482"/>
    </source>
</evidence>
<dbReference type="AlphaFoldDB" id="A0AAV2LJI9"/>
<protein>
    <recommendedName>
        <fullName evidence="2">C-type lectin domain-containing protein</fullName>
    </recommendedName>
</protein>
<proteinExistence type="predicted"/>
<evidence type="ECO:0000313" key="3">
    <source>
        <dbReference type="EMBL" id="CAL1602533.1"/>
    </source>
</evidence>
<dbReference type="EMBL" id="OZ035825">
    <property type="protein sequence ID" value="CAL1602533.1"/>
    <property type="molecule type" value="Genomic_DNA"/>
</dbReference>
<feature type="domain" description="C-type lectin" evidence="2">
    <location>
        <begin position="89"/>
        <end position="204"/>
    </location>
</feature>
<dbReference type="Proteomes" id="UP001497482">
    <property type="component" value="Chromosome 3"/>
</dbReference>
<evidence type="ECO:0000256" key="1">
    <source>
        <dbReference type="ARBA" id="ARBA00023157"/>
    </source>
</evidence>
<dbReference type="SMART" id="SM00034">
    <property type="entry name" value="CLECT"/>
    <property type="match status" value="1"/>
</dbReference>
<accession>A0AAV2LJI9</accession>
<sequence>MAAYFRSSSSDISIEVGEYQEIPLPSKPKCKHLNAVVLSFGVLCVLQGALNIALRLTLRDCTAPPAPPAPPAPNTTEESSLCPPLWFRFDTLCFFISQQRNDFDFARNDCQIRGARLAKLHNRRQQDFLTARVQAAWIGMTDRGREGEWRWLDGFPVDRDGLLWAPGQPDNVSAEEDCGNIQNQRNFVGLNDSPCSNLMQWICERPVKQTRKQPGSDRK</sequence>
<keyword evidence="1" id="KW-1015">Disulfide bond</keyword>
<dbReference type="InterPro" id="IPR018378">
    <property type="entry name" value="C-type_lectin_CS"/>
</dbReference>
<dbReference type="InterPro" id="IPR016187">
    <property type="entry name" value="CTDL_fold"/>
</dbReference>
<dbReference type="InterPro" id="IPR016186">
    <property type="entry name" value="C-type_lectin-like/link_sf"/>
</dbReference>